<sequence>MFRRFSYFIFDKYKQWAENLEDYFKKNPNKRKIFDWLIGNNPLSGYDLSTMIIVCVIIAVMTWVIKKFFY</sequence>
<evidence type="ECO:0000313" key="3">
    <source>
        <dbReference type="Proteomes" id="UP000321409"/>
    </source>
</evidence>
<name>A0ABQ0XC54_9LACO</name>
<organism evidence="2 3">
    <name type="scientific">Lentilactobacillus diolivorans</name>
    <dbReference type="NCBI Taxonomy" id="179838"/>
    <lineage>
        <taxon>Bacteria</taxon>
        <taxon>Bacillati</taxon>
        <taxon>Bacillota</taxon>
        <taxon>Bacilli</taxon>
        <taxon>Lactobacillales</taxon>
        <taxon>Lactobacillaceae</taxon>
        <taxon>Lentilactobacillus</taxon>
    </lineage>
</organism>
<evidence type="ECO:0000313" key="2">
    <source>
        <dbReference type="EMBL" id="GEP23661.1"/>
    </source>
</evidence>
<accession>A0ABQ0XC54</accession>
<dbReference type="EMBL" id="BKAB01000015">
    <property type="protein sequence ID" value="GEP23661.1"/>
    <property type="molecule type" value="Genomic_DNA"/>
</dbReference>
<reference evidence="2 3" key="1">
    <citation type="submission" date="2019-07" db="EMBL/GenBank/DDBJ databases">
        <title>Whole genome shotgun sequence of Lactobacillus diolivorans NBRC 107869.</title>
        <authorList>
            <person name="Hosoyama A."/>
            <person name="Uohara A."/>
            <person name="Ohji S."/>
            <person name="Ichikawa N."/>
        </authorList>
    </citation>
    <scope>NUCLEOTIDE SEQUENCE [LARGE SCALE GENOMIC DNA]</scope>
    <source>
        <strain evidence="2 3">NBRC 107869</strain>
    </source>
</reference>
<evidence type="ECO:0000256" key="1">
    <source>
        <dbReference type="SAM" id="Phobius"/>
    </source>
</evidence>
<proteinExistence type="predicted"/>
<keyword evidence="1" id="KW-1133">Transmembrane helix</keyword>
<keyword evidence="1" id="KW-0472">Membrane</keyword>
<keyword evidence="1" id="KW-0812">Transmembrane</keyword>
<protein>
    <recommendedName>
        <fullName evidence="4">Phage protein</fullName>
    </recommendedName>
</protein>
<feature type="transmembrane region" description="Helical" evidence="1">
    <location>
        <begin position="46"/>
        <end position="65"/>
    </location>
</feature>
<dbReference type="Proteomes" id="UP000321409">
    <property type="component" value="Unassembled WGS sequence"/>
</dbReference>
<keyword evidence="3" id="KW-1185">Reference proteome</keyword>
<gene>
    <name evidence="2" type="ORF">LDI01_12540</name>
</gene>
<comment type="caution">
    <text evidence="2">The sequence shown here is derived from an EMBL/GenBank/DDBJ whole genome shotgun (WGS) entry which is preliminary data.</text>
</comment>
<evidence type="ECO:0008006" key="4">
    <source>
        <dbReference type="Google" id="ProtNLM"/>
    </source>
</evidence>